<dbReference type="InterPro" id="IPR015422">
    <property type="entry name" value="PyrdxlP-dep_Trfase_small"/>
</dbReference>
<evidence type="ECO:0000256" key="1">
    <source>
        <dbReference type="ARBA" id="ARBA00001933"/>
    </source>
</evidence>
<dbReference type="AlphaFoldDB" id="A0A1G5S7S9"/>
<dbReference type="Gene3D" id="3.40.640.10">
    <property type="entry name" value="Type I PLP-dependent aspartate aminotransferase-like (Major domain)"/>
    <property type="match status" value="1"/>
</dbReference>
<name>A0A1G5S7S9_9FIRM</name>
<dbReference type="InterPro" id="IPR004839">
    <property type="entry name" value="Aminotransferase_I/II_large"/>
</dbReference>
<organism evidence="5 6">
    <name type="scientific">Acidaminobacter hydrogenoformans DSM 2784</name>
    <dbReference type="NCBI Taxonomy" id="1120920"/>
    <lineage>
        <taxon>Bacteria</taxon>
        <taxon>Bacillati</taxon>
        <taxon>Bacillota</taxon>
        <taxon>Clostridia</taxon>
        <taxon>Peptostreptococcales</taxon>
        <taxon>Acidaminobacteraceae</taxon>
        <taxon>Acidaminobacter</taxon>
    </lineage>
</organism>
<keyword evidence="2" id="KW-0663">Pyridoxal phosphate</keyword>
<evidence type="ECO:0000256" key="3">
    <source>
        <dbReference type="RuleBase" id="RU000481"/>
    </source>
</evidence>
<comment type="cofactor">
    <cofactor evidence="1 3">
        <name>pyridoxal 5'-phosphate</name>
        <dbReference type="ChEBI" id="CHEBI:597326"/>
    </cofactor>
</comment>
<sequence>MHSYEHGGNPYALEKSKGISLESVIDFSANINPLGPSEKGLSAIKTVLERCRGSLTRYPDPDYTQLRKQLADYHNAGLDAAQIYPTNGGIEAIHDVFRALKPKKTLIVAPAFVEYEKAAAAHGGETVFFPLEAERGFAIEPGAFYEAIDRHRPDLVVLGSPNNPTGKLVAKTVLMHALERLSAWNGALLTDEAFMEFLTDETVWSMAGEVTKFENLFVTRSLTKFFAVPGLRAGYLMTASPAFAAYWQAVKPVWGFNALAEAYVVAALEDAAYIENTRTELCRLKTKLIAHLANFKDLALYAGEVNYVLIQVNGPFRSSLKQALEASGILIRDCANYKGLEKGFYRLAVLGDADQARLMEVLSSLLSQAK</sequence>
<reference evidence="5 6" key="1">
    <citation type="submission" date="2016-10" db="EMBL/GenBank/DDBJ databases">
        <authorList>
            <person name="de Groot N.N."/>
        </authorList>
    </citation>
    <scope>NUCLEOTIDE SEQUENCE [LARGE SCALE GENOMIC DNA]</scope>
    <source>
        <strain evidence="5 6">DSM 2784</strain>
    </source>
</reference>
<proteinExistence type="inferred from homology"/>
<keyword evidence="6" id="KW-1185">Reference proteome</keyword>
<dbReference type="EMBL" id="FMWL01000027">
    <property type="protein sequence ID" value="SCZ81950.1"/>
    <property type="molecule type" value="Genomic_DNA"/>
</dbReference>
<keyword evidence="3" id="KW-0808">Transferase</keyword>
<dbReference type="GO" id="GO:0008483">
    <property type="term" value="F:transaminase activity"/>
    <property type="evidence" value="ECO:0007669"/>
    <property type="project" value="UniProtKB-KW"/>
</dbReference>
<dbReference type="EC" id="2.6.1.-" evidence="3"/>
<dbReference type="PANTHER" id="PTHR42885:SF1">
    <property type="entry name" value="THREONINE-PHOSPHATE DECARBOXYLASE"/>
    <property type="match status" value="1"/>
</dbReference>
<evidence type="ECO:0000259" key="4">
    <source>
        <dbReference type="Pfam" id="PF00155"/>
    </source>
</evidence>
<evidence type="ECO:0000256" key="2">
    <source>
        <dbReference type="ARBA" id="ARBA00022898"/>
    </source>
</evidence>
<dbReference type="RefSeq" id="WP_170829505.1">
    <property type="nucleotide sequence ID" value="NZ_FMWL01000027.1"/>
</dbReference>
<dbReference type="CDD" id="cd00609">
    <property type="entry name" value="AAT_like"/>
    <property type="match status" value="1"/>
</dbReference>
<comment type="similarity">
    <text evidence="3">Belongs to the class-I pyridoxal-phosphate-dependent aminotransferase family.</text>
</comment>
<dbReference type="Pfam" id="PF00155">
    <property type="entry name" value="Aminotran_1_2"/>
    <property type="match status" value="1"/>
</dbReference>
<gene>
    <name evidence="5" type="ORF">SAMN03080599_03198</name>
</gene>
<dbReference type="GO" id="GO:0030170">
    <property type="term" value="F:pyridoxal phosphate binding"/>
    <property type="evidence" value="ECO:0007669"/>
    <property type="project" value="InterPro"/>
</dbReference>
<dbReference type="InterPro" id="IPR015421">
    <property type="entry name" value="PyrdxlP-dep_Trfase_major"/>
</dbReference>
<feature type="domain" description="Aminotransferase class I/classII large" evidence="4">
    <location>
        <begin position="23"/>
        <end position="359"/>
    </location>
</feature>
<evidence type="ECO:0000313" key="5">
    <source>
        <dbReference type="EMBL" id="SCZ81950.1"/>
    </source>
</evidence>
<dbReference type="SUPFAM" id="SSF53383">
    <property type="entry name" value="PLP-dependent transferases"/>
    <property type="match status" value="1"/>
</dbReference>
<keyword evidence="3" id="KW-0032">Aminotransferase</keyword>
<dbReference type="STRING" id="1120920.SAMN03080599_03198"/>
<dbReference type="PANTHER" id="PTHR42885">
    <property type="entry name" value="HISTIDINOL-PHOSPHATE AMINOTRANSFERASE-RELATED"/>
    <property type="match status" value="1"/>
</dbReference>
<dbReference type="PROSITE" id="PS00105">
    <property type="entry name" value="AA_TRANSFER_CLASS_1"/>
    <property type="match status" value="1"/>
</dbReference>
<accession>A0A1G5S7S9</accession>
<dbReference type="Gene3D" id="3.90.1150.10">
    <property type="entry name" value="Aspartate Aminotransferase, domain 1"/>
    <property type="match status" value="1"/>
</dbReference>
<dbReference type="InterPro" id="IPR015424">
    <property type="entry name" value="PyrdxlP-dep_Trfase"/>
</dbReference>
<evidence type="ECO:0000313" key="6">
    <source>
        <dbReference type="Proteomes" id="UP000199208"/>
    </source>
</evidence>
<dbReference type="Proteomes" id="UP000199208">
    <property type="component" value="Unassembled WGS sequence"/>
</dbReference>
<protein>
    <recommendedName>
        <fullName evidence="3">Aminotransferase</fullName>
        <ecNumber evidence="3">2.6.1.-</ecNumber>
    </recommendedName>
</protein>
<dbReference type="InterPro" id="IPR004838">
    <property type="entry name" value="NHTrfase_class1_PyrdxlP-BS"/>
</dbReference>